<protein>
    <submittedName>
        <fullName evidence="1">Zinc finger BED domain-containing protein 5-like</fullName>
    </submittedName>
</protein>
<name>A0AAV7KBA1_9METZ</name>
<evidence type="ECO:0000313" key="2">
    <source>
        <dbReference type="Proteomes" id="UP001165289"/>
    </source>
</evidence>
<sequence>MILSCVTTVAKAQEATYCASLSITKAGKSRNIGEELCSPLAKEIIHSMCGEKAARQLNLVQQSNDIVWRTIVDLADDVKNILIEHIKKSRYFSI</sequence>
<dbReference type="PANTHER" id="PTHR45913">
    <property type="entry name" value="EPM2A-INTERACTING PROTEIN 1"/>
    <property type="match status" value="1"/>
</dbReference>
<keyword evidence="2" id="KW-1185">Reference proteome</keyword>
<proteinExistence type="predicted"/>
<reference evidence="1 2" key="1">
    <citation type="journal article" date="2023" name="BMC Biol.">
        <title>The compact genome of the sponge Oopsacas minuta (Hexactinellida) is lacking key metazoan core genes.</title>
        <authorList>
            <person name="Santini S."/>
            <person name="Schenkelaars Q."/>
            <person name="Jourda C."/>
            <person name="Duchesne M."/>
            <person name="Belahbib H."/>
            <person name="Rocher C."/>
            <person name="Selva M."/>
            <person name="Riesgo A."/>
            <person name="Vervoort M."/>
            <person name="Leys S.P."/>
            <person name="Kodjabachian L."/>
            <person name="Le Bivic A."/>
            <person name="Borchiellini C."/>
            <person name="Claverie J.M."/>
            <person name="Renard E."/>
        </authorList>
    </citation>
    <scope>NUCLEOTIDE SEQUENCE [LARGE SCALE GENOMIC DNA]</scope>
    <source>
        <strain evidence="1">SPO-2</strain>
    </source>
</reference>
<evidence type="ECO:0000313" key="1">
    <source>
        <dbReference type="EMBL" id="KAI6658336.1"/>
    </source>
</evidence>
<dbReference type="Proteomes" id="UP001165289">
    <property type="component" value="Unassembled WGS sequence"/>
</dbReference>
<comment type="caution">
    <text evidence="1">The sequence shown here is derived from an EMBL/GenBank/DDBJ whole genome shotgun (WGS) entry which is preliminary data.</text>
</comment>
<organism evidence="1 2">
    <name type="scientific">Oopsacas minuta</name>
    <dbReference type="NCBI Taxonomy" id="111878"/>
    <lineage>
        <taxon>Eukaryota</taxon>
        <taxon>Metazoa</taxon>
        <taxon>Porifera</taxon>
        <taxon>Hexactinellida</taxon>
        <taxon>Hexasterophora</taxon>
        <taxon>Lyssacinosida</taxon>
        <taxon>Leucopsacidae</taxon>
        <taxon>Oopsacas</taxon>
    </lineage>
</organism>
<accession>A0AAV7KBA1</accession>
<dbReference type="AlphaFoldDB" id="A0AAV7KBA1"/>
<dbReference type="EMBL" id="JAKMXF010000098">
    <property type="protein sequence ID" value="KAI6658336.1"/>
    <property type="molecule type" value="Genomic_DNA"/>
</dbReference>
<gene>
    <name evidence="1" type="ORF">LOD99_11096</name>
</gene>
<dbReference type="PANTHER" id="PTHR45913:SF19">
    <property type="entry name" value="LOW QUALITY PROTEIN: ZINC FINGER BED DOMAIN-CONTAINING PROTEIN 5-LIKE"/>
    <property type="match status" value="1"/>
</dbReference>